<keyword evidence="2" id="KW-0560">Oxidoreductase</keyword>
<comment type="similarity">
    <text evidence="1">Belongs to the short-chain dehydrogenases/reductases (SDR) family.</text>
</comment>
<dbReference type="Gene3D" id="3.40.50.720">
    <property type="entry name" value="NAD(P)-binding Rossmann-like Domain"/>
    <property type="match status" value="1"/>
</dbReference>
<evidence type="ECO:0000256" key="2">
    <source>
        <dbReference type="ARBA" id="ARBA00023002"/>
    </source>
</evidence>
<evidence type="ECO:0000313" key="3">
    <source>
        <dbReference type="EMBL" id="SVC07708.1"/>
    </source>
</evidence>
<accession>A0A382J7E2</accession>
<dbReference type="Pfam" id="PF00106">
    <property type="entry name" value="adh_short"/>
    <property type="match status" value="1"/>
</dbReference>
<dbReference type="GO" id="GO:0016491">
    <property type="term" value="F:oxidoreductase activity"/>
    <property type="evidence" value="ECO:0007669"/>
    <property type="project" value="UniProtKB-KW"/>
</dbReference>
<evidence type="ECO:0000256" key="1">
    <source>
        <dbReference type="ARBA" id="ARBA00006484"/>
    </source>
</evidence>
<gene>
    <name evidence="3" type="ORF">METZ01_LOCUS260562</name>
</gene>
<reference evidence="3" key="1">
    <citation type="submission" date="2018-05" db="EMBL/GenBank/DDBJ databases">
        <authorList>
            <person name="Lanie J.A."/>
            <person name="Ng W.-L."/>
            <person name="Kazmierczak K.M."/>
            <person name="Andrzejewski T.M."/>
            <person name="Davidsen T.M."/>
            <person name="Wayne K.J."/>
            <person name="Tettelin H."/>
            <person name="Glass J.I."/>
            <person name="Rusch D."/>
            <person name="Podicherti R."/>
            <person name="Tsui H.-C.T."/>
            <person name="Winkler M.E."/>
        </authorList>
    </citation>
    <scope>NUCLEOTIDE SEQUENCE</scope>
</reference>
<dbReference type="EMBL" id="UINC01072229">
    <property type="protein sequence ID" value="SVC07708.1"/>
    <property type="molecule type" value="Genomic_DNA"/>
</dbReference>
<organism evidence="3">
    <name type="scientific">marine metagenome</name>
    <dbReference type="NCBI Taxonomy" id="408172"/>
    <lineage>
        <taxon>unclassified sequences</taxon>
        <taxon>metagenomes</taxon>
        <taxon>ecological metagenomes</taxon>
    </lineage>
</organism>
<name>A0A382J7E2_9ZZZZ</name>
<dbReference type="SUPFAM" id="SSF51735">
    <property type="entry name" value="NAD(P)-binding Rossmann-fold domains"/>
    <property type="match status" value="1"/>
</dbReference>
<dbReference type="InterPro" id="IPR002347">
    <property type="entry name" value="SDR_fam"/>
</dbReference>
<dbReference type="AlphaFoldDB" id="A0A382J7E2"/>
<feature type="non-terminal residue" evidence="3">
    <location>
        <position position="142"/>
    </location>
</feature>
<proteinExistence type="inferred from homology"/>
<protein>
    <submittedName>
        <fullName evidence="3">Uncharacterized protein</fullName>
    </submittedName>
</protein>
<dbReference type="PANTHER" id="PTHR43669">
    <property type="entry name" value="5-KETO-D-GLUCONATE 5-REDUCTASE"/>
    <property type="match status" value="1"/>
</dbReference>
<dbReference type="PANTHER" id="PTHR43669:SF3">
    <property type="entry name" value="ALCOHOL DEHYDROGENASE, PUTATIVE (AFU_ORTHOLOGUE AFUA_3G03445)-RELATED"/>
    <property type="match status" value="1"/>
</dbReference>
<dbReference type="InterPro" id="IPR036291">
    <property type="entry name" value="NAD(P)-bd_dom_sf"/>
</dbReference>
<sequence length="142" mass="15368">MSNTKRGIQRFDLTGRVAIMTGAGKGLGRAMALALAEAGADMVVTSRTMEELESLAKEINAMGRKALPIQADILKPESGEDVISYAEKEMGHIDILVNNAGINIRKDAVDLQIEEFKRVLDTNLSGTFLFSQAAGKRFIKQG</sequence>
<dbReference type="PRINTS" id="PR00081">
    <property type="entry name" value="GDHRDH"/>
</dbReference>